<dbReference type="PANTHER" id="PTHR12203">
    <property type="entry name" value="KDEL LYS-ASP-GLU-LEU CONTAINING - RELATED"/>
    <property type="match status" value="1"/>
</dbReference>
<keyword evidence="1" id="KW-0732">Signal</keyword>
<name>A0A6A5U1R1_9PLEO</name>
<evidence type="ECO:0000259" key="2">
    <source>
        <dbReference type="Pfam" id="PF05686"/>
    </source>
</evidence>
<feature type="chain" id="PRO_5025436150" description="Glycosyl transferase CAP10 domain-containing protein" evidence="1">
    <location>
        <begin position="31"/>
        <end position="419"/>
    </location>
</feature>
<dbReference type="AlphaFoldDB" id="A0A6A5U1R1"/>
<dbReference type="InterPro" id="IPR051091">
    <property type="entry name" value="O-Glucosyltr/Glycosyltrsf_90"/>
</dbReference>
<dbReference type="OrthoDB" id="202415at2759"/>
<dbReference type="Proteomes" id="UP000800035">
    <property type="component" value="Unassembled WGS sequence"/>
</dbReference>
<sequence length="419" mass="48260">MLSMNRTMQTFLFLVLVFILVCSILYGTRTEHPSLPSLVKQVLPAGRCLCEYSTTFTCDSCLDCTLRPAILANATEGGDEAWVFNYRRDGDNYGLNEGQCLSAFPGLFEEVQRARRWRLSGGGRGRIRERELEGFELSKGMVRVLVYHGQLYILQTFLVDNVNRQKAIACLSALHRALVAAPDRSSIPNIEFLLSMLARRAQDEDLWLMPDFGWWSWDMPQLGAFNEVVGEATQRENVQPWDHKQEKLVWRGKVTMAPKLRRALLDAAKGKPWSDVGQVKWNNAEFKEQFKSPVDQCNYMPFLLRRPQYRQICRSVIITHKLQWIQHYHYLLLSSGSQQNIVQVERDFSDLAAAMDDLLAHPEKAKRIADNSVATLRERYLTPSAEACYCVGRERRGVRFETFVLYESERQMEYPKSAV</sequence>
<feature type="signal peptide" evidence="1">
    <location>
        <begin position="1"/>
        <end position="30"/>
    </location>
</feature>
<feature type="domain" description="Glycosyl transferase CAP10" evidence="2">
    <location>
        <begin position="208"/>
        <end position="373"/>
    </location>
</feature>
<evidence type="ECO:0000313" key="4">
    <source>
        <dbReference type="Proteomes" id="UP000800035"/>
    </source>
</evidence>
<dbReference type="EMBL" id="ML976986">
    <property type="protein sequence ID" value="KAF1958598.1"/>
    <property type="molecule type" value="Genomic_DNA"/>
</dbReference>
<protein>
    <recommendedName>
        <fullName evidence="2">Glycosyl transferase CAP10 domain-containing protein</fullName>
    </recommendedName>
</protein>
<keyword evidence="4" id="KW-1185">Reference proteome</keyword>
<dbReference type="Pfam" id="PF05686">
    <property type="entry name" value="Glyco_transf_90"/>
    <property type="match status" value="1"/>
</dbReference>
<evidence type="ECO:0000256" key="1">
    <source>
        <dbReference type="SAM" id="SignalP"/>
    </source>
</evidence>
<organism evidence="3 4">
    <name type="scientific">Byssothecium circinans</name>
    <dbReference type="NCBI Taxonomy" id="147558"/>
    <lineage>
        <taxon>Eukaryota</taxon>
        <taxon>Fungi</taxon>
        <taxon>Dikarya</taxon>
        <taxon>Ascomycota</taxon>
        <taxon>Pezizomycotina</taxon>
        <taxon>Dothideomycetes</taxon>
        <taxon>Pleosporomycetidae</taxon>
        <taxon>Pleosporales</taxon>
        <taxon>Massarineae</taxon>
        <taxon>Massarinaceae</taxon>
        <taxon>Byssothecium</taxon>
    </lineage>
</organism>
<proteinExistence type="predicted"/>
<dbReference type="InterPro" id="IPR006598">
    <property type="entry name" value="CAP10"/>
</dbReference>
<reference evidence="3" key="1">
    <citation type="journal article" date="2020" name="Stud. Mycol.">
        <title>101 Dothideomycetes genomes: a test case for predicting lifestyles and emergence of pathogens.</title>
        <authorList>
            <person name="Haridas S."/>
            <person name="Albert R."/>
            <person name="Binder M."/>
            <person name="Bloem J."/>
            <person name="Labutti K."/>
            <person name="Salamov A."/>
            <person name="Andreopoulos B."/>
            <person name="Baker S."/>
            <person name="Barry K."/>
            <person name="Bills G."/>
            <person name="Bluhm B."/>
            <person name="Cannon C."/>
            <person name="Castanera R."/>
            <person name="Culley D."/>
            <person name="Daum C."/>
            <person name="Ezra D."/>
            <person name="Gonzalez J."/>
            <person name="Henrissat B."/>
            <person name="Kuo A."/>
            <person name="Liang C."/>
            <person name="Lipzen A."/>
            <person name="Lutzoni F."/>
            <person name="Magnuson J."/>
            <person name="Mondo S."/>
            <person name="Nolan M."/>
            <person name="Ohm R."/>
            <person name="Pangilinan J."/>
            <person name="Park H.-J."/>
            <person name="Ramirez L."/>
            <person name="Alfaro M."/>
            <person name="Sun H."/>
            <person name="Tritt A."/>
            <person name="Yoshinaga Y."/>
            <person name="Zwiers L.-H."/>
            <person name="Turgeon B."/>
            <person name="Goodwin S."/>
            <person name="Spatafora J."/>
            <person name="Crous P."/>
            <person name="Grigoriev I."/>
        </authorList>
    </citation>
    <scope>NUCLEOTIDE SEQUENCE</scope>
    <source>
        <strain evidence="3">CBS 675.92</strain>
    </source>
</reference>
<gene>
    <name evidence="3" type="ORF">CC80DRAFT_557967</name>
</gene>
<dbReference type="PANTHER" id="PTHR12203:SF107">
    <property type="entry name" value="GLYCOSYL TRANSFERASE CAP10 DOMAIN-CONTAINING PROTEIN"/>
    <property type="match status" value="1"/>
</dbReference>
<evidence type="ECO:0000313" key="3">
    <source>
        <dbReference type="EMBL" id="KAF1958598.1"/>
    </source>
</evidence>
<accession>A0A6A5U1R1</accession>